<evidence type="ECO:0000313" key="3">
    <source>
        <dbReference type="Proteomes" id="UP001444661"/>
    </source>
</evidence>
<gene>
    <name evidence="2" type="ORF">PG993_009504</name>
</gene>
<proteinExistence type="predicted"/>
<evidence type="ECO:0008006" key="4">
    <source>
        <dbReference type="Google" id="ProtNLM"/>
    </source>
</evidence>
<protein>
    <recommendedName>
        <fullName evidence="4">F-box domain-containing protein</fullName>
    </recommendedName>
</protein>
<keyword evidence="3" id="KW-1185">Reference proteome</keyword>
<reference evidence="2 3" key="1">
    <citation type="submission" date="2023-01" db="EMBL/GenBank/DDBJ databases">
        <title>Analysis of 21 Apiospora genomes using comparative genomics revels a genus with tremendous synthesis potential of carbohydrate active enzymes and secondary metabolites.</title>
        <authorList>
            <person name="Sorensen T."/>
        </authorList>
    </citation>
    <scope>NUCLEOTIDE SEQUENCE [LARGE SCALE GENOMIC DNA]</scope>
    <source>
        <strain evidence="2 3">CBS 33761</strain>
    </source>
</reference>
<feature type="region of interest" description="Disordered" evidence="1">
    <location>
        <begin position="1"/>
        <end position="23"/>
    </location>
</feature>
<comment type="caution">
    <text evidence="2">The sequence shown here is derived from an EMBL/GenBank/DDBJ whole genome shotgun (WGS) entry which is preliminary data.</text>
</comment>
<dbReference type="Proteomes" id="UP001444661">
    <property type="component" value="Unassembled WGS sequence"/>
</dbReference>
<sequence length="586" mass="66258">MDSLHICDGTQHDGPPTERNQRPEKGLLSLPAELLSHIYEHFRAGHRYKKTILETSKALRLTCRRLSAAATPMLLSTLTIRLDTESVCRAEEKLSRNPAVAASVRTVAISLACRDPNLVDDIDQFVEVRLGEIDAMCEFYDIDWRESRDERDRTDWESSFERKSPVLTCNGNSGKLALQEIECLRNAHRISDAWDGGRYMDEDGNPEDASYDWERDPVLRDYKKTGRQEDIRAYRDLIYDAHEIYSRKHQQQLELIESGSFVQAITRCLDQINHKNLQVIITDNPLLGLDNAPLFSNSAPVINDKERLFSAMIATHRWLTITEDQLGLVLLPAVRLLLEIPVACYRAGKQIIDLEIDCFPTFRIVGGFSVLFPMSSSLSSASEWTTELETACQQLKSIEFCCHYPGPGWHLLSEDDQVHLSSFLTAMLSGDKLESIYVDTYPFGGTDSHGEHLFYSLGPALGAVDWTKVHTLHLRGFSVSYQVIKTICRQLNGAALQVLRLSDAWLFGDGGGSWADVLDILRHNLRCRWGDNVFGLDLQISALGNEPNVWEQRDHLPQKPMVTPTAIISFLLGEMAENPLRREETA</sequence>
<evidence type="ECO:0000256" key="1">
    <source>
        <dbReference type="SAM" id="MobiDB-lite"/>
    </source>
</evidence>
<accession>A0ABR1SJS1</accession>
<name>A0ABR1SJS1_9PEZI</name>
<organism evidence="2 3">
    <name type="scientific">Apiospora rasikravindrae</name>
    <dbReference type="NCBI Taxonomy" id="990691"/>
    <lineage>
        <taxon>Eukaryota</taxon>
        <taxon>Fungi</taxon>
        <taxon>Dikarya</taxon>
        <taxon>Ascomycota</taxon>
        <taxon>Pezizomycotina</taxon>
        <taxon>Sordariomycetes</taxon>
        <taxon>Xylariomycetidae</taxon>
        <taxon>Amphisphaeriales</taxon>
        <taxon>Apiosporaceae</taxon>
        <taxon>Apiospora</taxon>
    </lineage>
</organism>
<evidence type="ECO:0000313" key="2">
    <source>
        <dbReference type="EMBL" id="KAK8034509.1"/>
    </source>
</evidence>
<dbReference type="EMBL" id="JAQQWK010000009">
    <property type="protein sequence ID" value="KAK8034509.1"/>
    <property type="molecule type" value="Genomic_DNA"/>
</dbReference>